<gene>
    <name evidence="3" type="ORF">UFOPK1493_02092</name>
</gene>
<evidence type="ECO:0000259" key="1">
    <source>
        <dbReference type="SMART" id="SM00316"/>
    </source>
</evidence>
<dbReference type="SUPFAM" id="SSF50249">
    <property type="entry name" value="Nucleic acid-binding proteins"/>
    <property type="match status" value="1"/>
</dbReference>
<dbReference type="GO" id="GO:0004540">
    <property type="term" value="F:RNA nuclease activity"/>
    <property type="evidence" value="ECO:0007669"/>
    <property type="project" value="InterPro"/>
</dbReference>
<feature type="domain" description="S1 motif" evidence="1">
    <location>
        <begin position="399"/>
        <end position="459"/>
    </location>
</feature>
<organism evidence="3">
    <name type="scientific">freshwater metagenome</name>
    <dbReference type="NCBI Taxonomy" id="449393"/>
    <lineage>
        <taxon>unclassified sequences</taxon>
        <taxon>metagenomes</taxon>
        <taxon>ecological metagenomes</taxon>
    </lineage>
</organism>
<dbReference type="PANTHER" id="PTHR23355">
    <property type="entry name" value="RIBONUCLEASE"/>
    <property type="match status" value="1"/>
</dbReference>
<dbReference type="AlphaFoldDB" id="A0A6J6DP51"/>
<dbReference type="InterPro" id="IPR001900">
    <property type="entry name" value="RNase_II/R"/>
</dbReference>
<dbReference type="EMBL" id="CAEZSR010000076">
    <property type="protein sequence ID" value="CAB4566000.1"/>
    <property type="molecule type" value="Genomic_DNA"/>
</dbReference>
<dbReference type="GO" id="GO:0006402">
    <property type="term" value="P:mRNA catabolic process"/>
    <property type="evidence" value="ECO:0007669"/>
    <property type="project" value="TreeGrafter"/>
</dbReference>
<reference evidence="3" key="1">
    <citation type="submission" date="2020-05" db="EMBL/GenBank/DDBJ databases">
        <authorList>
            <person name="Chiriac C."/>
            <person name="Salcher M."/>
            <person name="Ghai R."/>
            <person name="Kavagutti S V."/>
        </authorList>
    </citation>
    <scope>NUCLEOTIDE SEQUENCE</scope>
</reference>
<sequence length="460" mass="50989">MRTSFAPSAEVDEGLDRIRRELEIPTSFPDEVERAAAEAVRRTPTDHVDRTDLPFVTLDPLDATDLDQALCLERSGDDLLLRYAIADVGWFVRHGDVLDREAWRRGTTMYVPGGKAPLYPKVLSEAAASLLPDGPRPAVVFVVRLDPDGEARLDGAERAIVRSRTKLAYDRVAPGDLPAELPEFARRMHAAELRRGAGRLESPEQDVERDDGGYRLVFRPRVESEEHNATLSLAANLAIARALHDAGTGMFRVMDEPDERQVRRLRMTARALRIDWPESTSLVAFEQSLRADDQAHAAMTMAIRRAGGGARYVPHRDGEVPWHAAMAATYAHATAPLRRLGDRHVVLAALAVAGGRPVPDEVAQAFVDLPDVMARADALGNRLDRLVVDLVEAIVLRDQEGRVFEALVTDIDDRGARVQLCDVPVVARVDARRTAPGDRIHVRLLEASPEERRVRFERVS</sequence>
<dbReference type="InterPro" id="IPR003029">
    <property type="entry name" value="S1_domain"/>
</dbReference>
<dbReference type="InterPro" id="IPR040596">
    <property type="entry name" value="RNase_II_C_S1"/>
</dbReference>
<protein>
    <submittedName>
        <fullName evidence="3">Unannotated protein</fullName>
    </submittedName>
</protein>
<feature type="domain" description="RNB" evidence="2">
    <location>
        <begin position="47"/>
        <end position="355"/>
    </location>
</feature>
<dbReference type="SMART" id="SM00955">
    <property type="entry name" value="RNB"/>
    <property type="match status" value="1"/>
</dbReference>
<dbReference type="GO" id="GO:0003723">
    <property type="term" value="F:RNA binding"/>
    <property type="evidence" value="ECO:0007669"/>
    <property type="project" value="InterPro"/>
</dbReference>
<name>A0A6J6DP51_9ZZZZ</name>
<dbReference type="Pfam" id="PF18614">
    <property type="entry name" value="RNase_II_C_S1"/>
    <property type="match status" value="1"/>
</dbReference>
<dbReference type="Pfam" id="PF00773">
    <property type="entry name" value="RNB"/>
    <property type="match status" value="1"/>
</dbReference>
<evidence type="ECO:0000259" key="2">
    <source>
        <dbReference type="SMART" id="SM00955"/>
    </source>
</evidence>
<proteinExistence type="predicted"/>
<dbReference type="PANTHER" id="PTHR23355:SF9">
    <property type="entry name" value="DIS3-LIKE EXONUCLEASE 2"/>
    <property type="match status" value="1"/>
</dbReference>
<evidence type="ECO:0000313" key="3">
    <source>
        <dbReference type="EMBL" id="CAB4566000.1"/>
    </source>
</evidence>
<dbReference type="InterPro" id="IPR012340">
    <property type="entry name" value="NA-bd_OB-fold"/>
</dbReference>
<dbReference type="InterPro" id="IPR050180">
    <property type="entry name" value="RNR_Ribonuclease"/>
</dbReference>
<accession>A0A6J6DP51</accession>
<dbReference type="SMART" id="SM00316">
    <property type="entry name" value="S1"/>
    <property type="match status" value="1"/>
</dbReference>